<comment type="caution">
    <text evidence="2">The sequence shown here is derived from an EMBL/GenBank/DDBJ whole genome shotgun (WGS) entry which is preliminary data.</text>
</comment>
<keyword evidence="3" id="KW-1185">Reference proteome</keyword>
<dbReference type="EMBL" id="QPFP01000081">
    <property type="protein sequence ID" value="TEB23143.1"/>
    <property type="molecule type" value="Genomic_DNA"/>
</dbReference>
<gene>
    <name evidence="2" type="ORF">FA13DRAFT_1740283</name>
</gene>
<organism evidence="2 3">
    <name type="scientific">Coprinellus micaceus</name>
    <name type="common">Glistening ink-cap mushroom</name>
    <name type="synonym">Coprinus micaceus</name>
    <dbReference type="NCBI Taxonomy" id="71717"/>
    <lineage>
        <taxon>Eukaryota</taxon>
        <taxon>Fungi</taxon>
        <taxon>Dikarya</taxon>
        <taxon>Basidiomycota</taxon>
        <taxon>Agaricomycotina</taxon>
        <taxon>Agaricomycetes</taxon>
        <taxon>Agaricomycetidae</taxon>
        <taxon>Agaricales</taxon>
        <taxon>Agaricineae</taxon>
        <taxon>Psathyrellaceae</taxon>
        <taxon>Coprinellus</taxon>
    </lineage>
</organism>
<name>A0A4Y7SMN2_COPMI</name>
<evidence type="ECO:0000313" key="3">
    <source>
        <dbReference type="Proteomes" id="UP000298030"/>
    </source>
</evidence>
<evidence type="ECO:0000256" key="1">
    <source>
        <dbReference type="SAM" id="MobiDB-lite"/>
    </source>
</evidence>
<sequence length="182" mass="19823">MQDAGNDSETTEKKTTKAKQAISNPTGSEREIRYREVWSNAHAKNSSAHPQPTPLRLREPPPPPLPNCACRSPIALRRLQLPLHVTQFDLLRPQGRLQQAACLEYMRAEQVPACSPAGGRMDSRGEFNGNGAPQLHPPNSEKLRLERLTDRYVYGSLRLASAFGGNGVLGLGFTNDGGGGRG</sequence>
<protein>
    <submittedName>
        <fullName evidence="2">Uncharacterized protein</fullName>
    </submittedName>
</protein>
<evidence type="ECO:0000313" key="2">
    <source>
        <dbReference type="EMBL" id="TEB23143.1"/>
    </source>
</evidence>
<reference evidence="2 3" key="1">
    <citation type="journal article" date="2019" name="Nat. Ecol. Evol.">
        <title>Megaphylogeny resolves global patterns of mushroom evolution.</title>
        <authorList>
            <person name="Varga T."/>
            <person name="Krizsan K."/>
            <person name="Foldi C."/>
            <person name="Dima B."/>
            <person name="Sanchez-Garcia M."/>
            <person name="Sanchez-Ramirez S."/>
            <person name="Szollosi G.J."/>
            <person name="Szarkandi J.G."/>
            <person name="Papp V."/>
            <person name="Albert L."/>
            <person name="Andreopoulos W."/>
            <person name="Angelini C."/>
            <person name="Antonin V."/>
            <person name="Barry K.W."/>
            <person name="Bougher N.L."/>
            <person name="Buchanan P."/>
            <person name="Buyck B."/>
            <person name="Bense V."/>
            <person name="Catcheside P."/>
            <person name="Chovatia M."/>
            <person name="Cooper J."/>
            <person name="Damon W."/>
            <person name="Desjardin D."/>
            <person name="Finy P."/>
            <person name="Geml J."/>
            <person name="Haridas S."/>
            <person name="Hughes K."/>
            <person name="Justo A."/>
            <person name="Karasinski D."/>
            <person name="Kautmanova I."/>
            <person name="Kiss B."/>
            <person name="Kocsube S."/>
            <person name="Kotiranta H."/>
            <person name="LaButti K.M."/>
            <person name="Lechner B.E."/>
            <person name="Liimatainen K."/>
            <person name="Lipzen A."/>
            <person name="Lukacs Z."/>
            <person name="Mihaltcheva S."/>
            <person name="Morgado L.N."/>
            <person name="Niskanen T."/>
            <person name="Noordeloos M.E."/>
            <person name="Ohm R.A."/>
            <person name="Ortiz-Santana B."/>
            <person name="Ovrebo C."/>
            <person name="Racz N."/>
            <person name="Riley R."/>
            <person name="Savchenko A."/>
            <person name="Shiryaev A."/>
            <person name="Soop K."/>
            <person name="Spirin V."/>
            <person name="Szebenyi C."/>
            <person name="Tomsovsky M."/>
            <person name="Tulloss R.E."/>
            <person name="Uehling J."/>
            <person name="Grigoriev I.V."/>
            <person name="Vagvolgyi C."/>
            <person name="Papp T."/>
            <person name="Martin F.M."/>
            <person name="Miettinen O."/>
            <person name="Hibbett D.S."/>
            <person name="Nagy L.G."/>
        </authorList>
    </citation>
    <scope>NUCLEOTIDE SEQUENCE [LARGE SCALE GENOMIC DNA]</scope>
    <source>
        <strain evidence="2 3">FP101781</strain>
    </source>
</reference>
<feature type="region of interest" description="Disordered" evidence="1">
    <location>
        <begin position="1"/>
        <end position="64"/>
    </location>
</feature>
<proteinExistence type="predicted"/>
<dbReference type="AlphaFoldDB" id="A0A4Y7SMN2"/>
<accession>A0A4Y7SMN2</accession>
<dbReference type="Proteomes" id="UP000298030">
    <property type="component" value="Unassembled WGS sequence"/>
</dbReference>